<dbReference type="EMBL" id="VOHS01000007">
    <property type="protein sequence ID" value="TWW00697.1"/>
    <property type="molecule type" value="Genomic_DNA"/>
</dbReference>
<dbReference type="RefSeq" id="WP_146304862.1">
    <property type="nucleotide sequence ID" value="NZ_VOHS01000007.1"/>
</dbReference>
<feature type="transmembrane region" description="Helical" evidence="1">
    <location>
        <begin position="6"/>
        <end position="26"/>
    </location>
</feature>
<dbReference type="Proteomes" id="UP000318815">
    <property type="component" value="Unassembled WGS sequence"/>
</dbReference>
<name>A0A5C6LVM8_9BACT</name>
<feature type="transmembrane region" description="Helical" evidence="1">
    <location>
        <begin position="437"/>
        <end position="456"/>
    </location>
</feature>
<feature type="transmembrane region" description="Helical" evidence="1">
    <location>
        <begin position="171"/>
        <end position="194"/>
    </location>
</feature>
<dbReference type="InterPro" id="IPR058065">
    <property type="entry name" value="LIC_10190-like"/>
</dbReference>
<dbReference type="InterPro" id="IPR058514">
    <property type="entry name" value="DUF8201"/>
</dbReference>
<feature type="transmembrane region" description="Helical" evidence="1">
    <location>
        <begin position="107"/>
        <end position="125"/>
    </location>
</feature>
<keyword evidence="1" id="KW-0472">Membrane</keyword>
<dbReference type="NCBIfam" id="NF047510">
    <property type="entry name" value="LIC_10190_fam"/>
    <property type="match status" value="1"/>
</dbReference>
<evidence type="ECO:0000256" key="1">
    <source>
        <dbReference type="SAM" id="Phobius"/>
    </source>
</evidence>
<feature type="transmembrane region" description="Helical" evidence="1">
    <location>
        <begin position="410"/>
        <end position="430"/>
    </location>
</feature>
<feature type="transmembrane region" description="Helical" evidence="1">
    <location>
        <begin position="298"/>
        <end position="317"/>
    </location>
</feature>
<evidence type="ECO:0000313" key="4">
    <source>
        <dbReference type="Proteomes" id="UP000318815"/>
    </source>
</evidence>
<gene>
    <name evidence="3" type="ORF">FEF09_09345</name>
</gene>
<dbReference type="AlphaFoldDB" id="A0A5C6LVM8"/>
<feature type="domain" description="DUF8201" evidence="2">
    <location>
        <begin position="1"/>
        <end position="442"/>
    </location>
</feature>
<reference evidence="3 4" key="1">
    <citation type="submission" date="2019-08" db="EMBL/GenBank/DDBJ databases">
        <title>Whole genome sequencing of chitin degrading bacteria Chitinophaga pinensis YS16.</title>
        <authorList>
            <person name="Singh R.P."/>
            <person name="Manchanda G."/>
            <person name="Maurya I.K."/>
            <person name="Joshi N.K."/>
            <person name="Srivastava A.K."/>
        </authorList>
    </citation>
    <scope>NUCLEOTIDE SEQUENCE [LARGE SCALE GENOMIC DNA]</scope>
    <source>
        <strain evidence="3 4">YS-16</strain>
    </source>
</reference>
<evidence type="ECO:0000259" key="2">
    <source>
        <dbReference type="Pfam" id="PF26626"/>
    </source>
</evidence>
<protein>
    <recommendedName>
        <fullName evidence="2">DUF8201 domain-containing protein</fullName>
    </recommendedName>
</protein>
<keyword evidence="1" id="KW-1133">Transmembrane helix</keyword>
<feature type="transmembrane region" description="Helical" evidence="1">
    <location>
        <begin position="232"/>
        <end position="250"/>
    </location>
</feature>
<accession>A0A5C6LVM8</accession>
<organism evidence="3 4">
    <name type="scientific">Chitinophaga pinensis</name>
    <dbReference type="NCBI Taxonomy" id="79329"/>
    <lineage>
        <taxon>Bacteria</taxon>
        <taxon>Pseudomonadati</taxon>
        <taxon>Bacteroidota</taxon>
        <taxon>Chitinophagia</taxon>
        <taxon>Chitinophagales</taxon>
        <taxon>Chitinophagaceae</taxon>
        <taxon>Chitinophaga</taxon>
    </lineage>
</organism>
<feature type="transmembrane region" description="Helical" evidence="1">
    <location>
        <begin position="206"/>
        <end position="226"/>
    </location>
</feature>
<feature type="transmembrane region" description="Helical" evidence="1">
    <location>
        <begin position="38"/>
        <end position="61"/>
    </location>
</feature>
<evidence type="ECO:0000313" key="3">
    <source>
        <dbReference type="EMBL" id="TWW00697.1"/>
    </source>
</evidence>
<comment type="caution">
    <text evidence="3">The sequence shown here is derived from an EMBL/GenBank/DDBJ whole genome shotgun (WGS) entry which is preliminary data.</text>
</comment>
<proteinExistence type="predicted"/>
<keyword evidence="1" id="KW-0812">Transmembrane</keyword>
<feature type="transmembrane region" description="Helical" evidence="1">
    <location>
        <begin position="67"/>
        <end position="87"/>
    </location>
</feature>
<dbReference type="OrthoDB" id="344987at2"/>
<feature type="transmembrane region" description="Helical" evidence="1">
    <location>
        <begin position="262"/>
        <end position="292"/>
    </location>
</feature>
<keyword evidence="4" id="KW-1185">Reference proteome</keyword>
<dbReference type="Pfam" id="PF26626">
    <property type="entry name" value="DUF8201"/>
    <property type="match status" value="1"/>
</dbReference>
<feature type="transmembrane region" description="Helical" evidence="1">
    <location>
        <begin position="462"/>
        <end position="485"/>
    </location>
</feature>
<sequence length="572" mass="64583">MLFLFVKFLYIIILSFLYGYTLQRFLQHRILKNSEAHPHFALVALTGSLVMTIPAACLSFFMPLAGVAHGILLAGGLLCYLLQRIPVHQQISVYVRAAKAAGKGKQLFMGIAVLYVLYISSQQSLSYDEGLYYAQFIKWMQHFKIVPGLANLHERFGFNSHWHVLSAVFNFSWLTGVADNHINGVVYLLTLLYLLPREQDNRFLTLLKAGMLVMISMPQFCVYNTTAPAADMVVYYISCLLMVVWLEHSINGQSQLAGDNSVFLLLAPVFLVTVKVSSIPVLIITAVLLWQVLREKKYLQLIVLCGTGAVILLPWLARNVMLTGYILFPIAMPDFFQLDWAVSTDVISATTKDIHIFAFYRVVDASRFASESFVQHYISWFKESVRIYDKLLILAAFAAVPLISFRRKRLPAGTLPLFAFLLAGLIYWIFQAPDPRFGYSYLVPLVIIALALYAPSFSFKQVNLAALTITFVFMIGTIGLGRHLLKAFVNDKLVEVVHHADWWLTPMPYTPTTTVIANTAAPLLTTTSHLCWDSEIPCVSVIPDNVQLRGETIEKGYRCFRRASASYKRREN</sequence>